<dbReference type="Proteomes" id="UP001054252">
    <property type="component" value="Unassembled WGS sequence"/>
</dbReference>
<name>A0AAV5JU01_9ROSI</name>
<accession>A0AAV5JU01</accession>
<protein>
    <submittedName>
        <fullName evidence="1">Uncharacterized protein</fullName>
    </submittedName>
</protein>
<evidence type="ECO:0000313" key="1">
    <source>
        <dbReference type="EMBL" id="GKV14220.1"/>
    </source>
</evidence>
<evidence type="ECO:0000313" key="2">
    <source>
        <dbReference type="Proteomes" id="UP001054252"/>
    </source>
</evidence>
<sequence length="66" mass="7785">MDAEVMLVSMALRLLDHHHMPLCVSVTTKAMMMKMMGRTTTRRNNGYHLQDFFCKLFFLHFPLLLL</sequence>
<reference evidence="1 2" key="1">
    <citation type="journal article" date="2021" name="Commun. Biol.">
        <title>The genome of Shorea leprosula (Dipterocarpaceae) highlights the ecological relevance of drought in aseasonal tropical rainforests.</title>
        <authorList>
            <person name="Ng K.K.S."/>
            <person name="Kobayashi M.J."/>
            <person name="Fawcett J.A."/>
            <person name="Hatakeyama M."/>
            <person name="Paape T."/>
            <person name="Ng C.H."/>
            <person name="Ang C.C."/>
            <person name="Tnah L.H."/>
            <person name="Lee C.T."/>
            <person name="Nishiyama T."/>
            <person name="Sese J."/>
            <person name="O'Brien M.J."/>
            <person name="Copetti D."/>
            <person name="Mohd Noor M.I."/>
            <person name="Ong R.C."/>
            <person name="Putra M."/>
            <person name="Sireger I.Z."/>
            <person name="Indrioko S."/>
            <person name="Kosugi Y."/>
            <person name="Izuno A."/>
            <person name="Isagi Y."/>
            <person name="Lee S.L."/>
            <person name="Shimizu K.K."/>
        </authorList>
    </citation>
    <scope>NUCLEOTIDE SEQUENCE [LARGE SCALE GENOMIC DNA]</scope>
    <source>
        <strain evidence="1">214</strain>
    </source>
</reference>
<dbReference type="EMBL" id="BPVZ01000040">
    <property type="protein sequence ID" value="GKV14220.1"/>
    <property type="molecule type" value="Genomic_DNA"/>
</dbReference>
<comment type="caution">
    <text evidence="1">The sequence shown here is derived from an EMBL/GenBank/DDBJ whole genome shotgun (WGS) entry which is preliminary data.</text>
</comment>
<proteinExistence type="predicted"/>
<dbReference type="AlphaFoldDB" id="A0AAV5JU01"/>
<organism evidence="1 2">
    <name type="scientific">Rubroshorea leprosula</name>
    <dbReference type="NCBI Taxonomy" id="152421"/>
    <lineage>
        <taxon>Eukaryota</taxon>
        <taxon>Viridiplantae</taxon>
        <taxon>Streptophyta</taxon>
        <taxon>Embryophyta</taxon>
        <taxon>Tracheophyta</taxon>
        <taxon>Spermatophyta</taxon>
        <taxon>Magnoliopsida</taxon>
        <taxon>eudicotyledons</taxon>
        <taxon>Gunneridae</taxon>
        <taxon>Pentapetalae</taxon>
        <taxon>rosids</taxon>
        <taxon>malvids</taxon>
        <taxon>Malvales</taxon>
        <taxon>Dipterocarpaceae</taxon>
        <taxon>Rubroshorea</taxon>
    </lineage>
</organism>
<gene>
    <name evidence="1" type="ORF">SLEP1_g25123</name>
</gene>
<keyword evidence="2" id="KW-1185">Reference proteome</keyword>